<evidence type="ECO:0000313" key="3">
    <source>
        <dbReference type="Proteomes" id="UP000015105"/>
    </source>
</evidence>
<name>A0A453SFK9_AEGTS</name>
<reference evidence="3" key="2">
    <citation type="journal article" date="2017" name="Nat. Plants">
        <title>The Aegilops tauschii genome reveals multiple impacts of transposons.</title>
        <authorList>
            <person name="Zhao G."/>
            <person name="Zou C."/>
            <person name="Li K."/>
            <person name="Wang K."/>
            <person name="Li T."/>
            <person name="Gao L."/>
            <person name="Zhang X."/>
            <person name="Wang H."/>
            <person name="Yang Z."/>
            <person name="Liu X."/>
            <person name="Jiang W."/>
            <person name="Mao L."/>
            <person name="Kong X."/>
            <person name="Jiao Y."/>
            <person name="Jia J."/>
        </authorList>
    </citation>
    <scope>NUCLEOTIDE SEQUENCE [LARGE SCALE GENOMIC DNA]</scope>
    <source>
        <strain evidence="3">cv. AL8/78</strain>
    </source>
</reference>
<organism evidence="2 3">
    <name type="scientific">Aegilops tauschii subsp. strangulata</name>
    <name type="common">Goatgrass</name>
    <dbReference type="NCBI Taxonomy" id="200361"/>
    <lineage>
        <taxon>Eukaryota</taxon>
        <taxon>Viridiplantae</taxon>
        <taxon>Streptophyta</taxon>
        <taxon>Embryophyta</taxon>
        <taxon>Tracheophyta</taxon>
        <taxon>Spermatophyta</taxon>
        <taxon>Magnoliopsida</taxon>
        <taxon>Liliopsida</taxon>
        <taxon>Poales</taxon>
        <taxon>Poaceae</taxon>
        <taxon>BOP clade</taxon>
        <taxon>Pooideae</taxon>
        <taxon>Triticodae</taxon>
        <taxon>Triticeae</taxon>
        <taxon>Triticinae</taxon>
        <taxon>Aegilops</taxon>
    </lineage>
</organism>
<dbReference type="EnsemblPlants" id="AET7Gv20941100.8">
    <property type="protein sequence ID" value="AET7Gv20941100.8"/>
    <property type="gene ID" value="AET7Gv20941100"/>
</dbReference>
<sequence length="73" mass="7605">KSLTSPSISLSLRVVGPMSSSAAHQKAAAAAPVEEEAGEHGPFPIEQLQVRSAERPSRLPPPQSIRSFSAAEA</sequence>
<feature type="region of interest" description="Disordered" evidence="1">
    <location>
        <begin position="19"/>
        <end position="73"/>
    </location>
</feature>
<protein>
    <submittedName>
        <fullName evidence="2">Uncharacterized protein</fullName>
    </submittedName>
</protein>
<dbReference type="Gramene" id="AET7Gv20941100.8">
    <property type="protein sequence ID" value="AET7Gv20941100.8"/>
    <property type="gene ID" value="AET7Gv20941100"/>
</dbReference>
<dbReference type="Proteomes" id="UP000015105">
    <property type="component" value="Chromosome 7D"/>
</dbReference>
<feature type="compositionally biased region" description="Low complexity" evidence="1">
    <location>
        <begin position="22"/>
        <end position="32"/>
    </location>
</feature>
<keyword evidence="3" id="KW-1185">Reference proteome</keyword>
<reference evidence="3" key="1">
    <citation type="journal article" date="2014" name="Science">
        <title>Ancient hybridizations among the ancestral genomes of bread wheat.</title>
        <authorList>
            <consortium name="International Wheat Genome Sequencing Consortium,"/>
            <person name="Marcussen T."/>
            <person name="Sandve S.R."/>
            <person name="Heier L."/>
            <person name="Spannagl M."/>
            <person name="Pfeifer M."/>
            <person name="Jakobsen K.S."/>
            <person name="Wulff B.B."/>
            <person name="Steuernagel B."/>
            <person name="Mayer K.F."/>
            <person name="Olsen O.A."/>
        </authorList>
    </citation>
    <scope>NUCLEOTIDE SEQUENCE [LARGE SCALE GENOMIC DNA]</scope>
    <source>
        <strain evidence="3">cv. AL8/78</strain>
    </source>
</reference>
<reference evidence="2" key="5">
    <citation type="journal article" date="2021" name="G3 (Bethesda)">
        <title>Aegilops tauschii genome assembly Aet v5.0 features greater sequence contiguity and improved annotation.</title>
        <authorList>
            <person name="Wang L."/>
            <person name="Zhu T."/>
            <person name="Rodriguez J.C."/>
            <person name="Deal K.R."/>
            <person name="Dubcovsky J."/>
            <person name="McGuire P.E."/>
            <person name="Lux T."/>
            <person name="Spannagl M."/>
            <person name="Mayer K.F.X."/>
            <person name="Baldrich P."/>
            <person name="Meyers B.C."/>
            <person name="Huo N."/>
            <person name="Gu Y.Q."/>
            <person name="Zhou H."/>
            <person name="Devos K.M."/>
            <person name="Bennetzen J.L."/>
            <person name="Unver T."/>
            <person name="Budak H."/>
            <person name="Gulick P.J."/>
            <person name="Galiba G."/>
            <person name="Kalapos B."/>
            <person name="Nelson D.R."/>
            <person name="Li P."/>
            <person name="You F.M."/>
            <person name="Luo M.C."/>
            <person name="Dvorak J."/>
        </authorList>
    </citation>
    <scope>NUCLEOTIDE SEQUENCE [LARGE SCALE GENOMIC DNA]</scope>
    <source>
        <strain evidence="2">cv. AL8/78</strain>
    </source>
</reference>
<evidence type="ECO:0000313" key="2">
    <source>
        <dbReference type="EnsemblPlants" id="AET7Gv20941100.8"/>
    </source>
</evidence>
<reference evidence="2" key="4">
    <citation type="submission" date="2019-03" db="UniProtKB">
        <authorList>
            <consortium name="EnsemblPlants"/>
        </authorList>
    </citation>
    <scope>IDENTIFICATION</scope>
</reference>
<evidence type="ECO:0000256" key="1">
    <source>
        <dbReference type="SAM" id="MobiDB-lite"/>
    </source>
</evidence>
<accession>A0A453SFK9</accession>
<dbReference type="AlphaFoldDB" id="A0A453SFK9"/>
<reference evidence="2" key="3">
    <citation type="journal article" date="2017" name="Nature">
        <title>Genome sequence of the progenitor of the wheat D genome Aegilops tauschii.</title>
        <authorList>
            <person name="Luo M.C."/>
            <person name="Gu Y.Q."/>
            <person name="Puiu D."/>
            <person name="Wang H."/>
            <person name="Twardziok S.O."/>
            <person name="Deal K.R."/>
            <person name="Huo N."/>
            <person name="Zhu T."/>
            <person name="Wang L."/>
            <person name="Wang Y."/>
            <person name="McGuire P.E."/>
            <person name="Liu S."/>
            <person name="Long H."/>
            <person name="Ramasamy R.K."/>
            <person name="Rodriguez J.C."/>
            <person name="Van S.L."/>
            <person name="Yuan L."/>
            <person name="Wang Z."/>
            <person name="Xia Z."/>
            <person name="Xiao L."/>
            <person name="Anderson O.D."/>
            <person name="Ouyang S."/>
            <person name="Liang Y."/>
            <person name="Zimin A.V."/>
            <person name="Pertea G."/>
            <person name="Qi P."/>
            <person name="Bennetzen J.L."/>
            <person name="Dai X."/>
            <person name="Dawson M.W."/>
            <person name="Muller H.G."/>
            <person name="Kugler K."/>
            <person name="Rivarola-Duarte L."/>
            <person name="Spannagl M."/>
            <person name="Mayer K.F.X."/>
            <person name="Lu F.H."/>
            <person name="Bevan M.W."/>
            <person name="Leroy P."/>
            <person name="Li P."/>
            <person name="You F.M."/>
            <person name="Sun Q."/>
            <person name="Liu Z."/>
            <person name="Lyons E."/>
            <person name="Wicker T."/>
            <person name="Salzberg S.L."/>
            <person name="Devos K.M."/>
            <person name="Dvorak J."/>
        </authorList>
    </citation>
    <scope>NUCLEOTIDE SEQUENCE [LARGE SCALE GENOMIC DNA]</scope>
    <source>
        <strain evidence="2">cv. AL8/78</strain>
    </source>
</reference>
<proteinExistence type="predicted"/>